<dbReference type="Proteomes" id="UP000264800">
    <property type="component" value="Unplaced"/>
</dbReference>
<reference evidence="2" key="2">
    <citation type="submission" date="2025-09" db="UniProtKB">
        <authorList>
            <consortium name="Ensembl"/>
        </authorList>
    </citation>
    <scope>IDENTIFICATION</scope>
</reference>
<dbReference type="Gene3D" id="2.60.40.10">
    <property type="entry name" value="Immunoglobulins"/>
    <property type="match status" value="1"/>
</dbReference>
<dbReference type="GeneTree" id="ENSGT00940000176060"/>
<dbReference type="SUPFAM" id="SSF48726">
    <property type="entry name" value="Immunoglobulin"/>
    <property type="match status" value="1"/>
</dbReference>
<dbReference type="SMART" id="SM00409">
    <property type="entry name" value="IG"/>
    <property type="match status" value="1"/>
</dbReference>
<proteinExistence type="predicted"/>
<accession>A0A3Q3AB10</accession>
<organism evidence="2 3">
    <name type="scientific">Kryptolebias marmoratus</name>
    <name type="common">Mangrove killifish</name>
    <name type="synonym">Rivulus marmoratus</name>
    <dbReference type="NCBI Taxonomy" id="37003"/>
    <lineage>
        <taxon>Eukaryota</taxon>
        <taxon>Metazoa</taxon>
        <taxon>Chordata</taxon>
        <taxon>Craniata</taxon>
        <taxon>Vertebrata</taxon>
        <taxon>Euteleostomi</taxon>
        <taxon>Actinopterygii</taxon>
        <taxon>Neopterygii</taxon>
        <taxon>Teleostei</taxon>
        <taxon>Neoteleostei</taxon>
        <taxon>Acanthomorphata</taxon>
        <taxon>Ovalentaria</taxon>
        <taxon>Atherinomorphae</taxon>
        <taxon>Cyprinodontiformes</taxon>
        <taxon>Rivulidae</taxon>
        <taxon>Kryptolebias</taxon>
    </lineage>
</organism>
<dbReference type="InterPro" id="IPR013783">
    <property type="entry name" value="Ig-like_fold"/>
</dbReference>
<dbReference type="PROSITE" id="PS50835">
    <property type="entry name" value="IG_LIKE"/>
    <property type="match status" value="1"/>
</dbReference>
<name>A0A3Q3AB10_KRYMA</name>
<dbReference type="InterPro" id="IPR007110">
    <property type="entry name" value="Ig-like_dom"/>
</dbReference>
<dbReference type="PANTHER" id="PTHR46013:SF4">
    <property type="entry name" value="B-CELL RECEPTOR CD22-RELATED"/>
    <property type="match status" value="1"/>
</dbReference>
<dbReference type="SMART" id="SM00408">
    <property type="entry name" value="IGc2"/>
    <property type="match status" value="1"/>
</dbReference>
<dbReference type="PANTHER" id="PTHR46013">
    <property type="entry name" value="VASCULAR CELL ADHESION MOLECULE 1"/>
    <property type="match status" value="1"/>
</dbReference>
<dbReference type="Ensembl" id="ENSKMAT00000013901.1">
    <property type="protein sequence ID" value="ENSKMAP00000013693.1"/>
    <property type="gene ID" value="ENSKMAG00000010278.1"/>
</dbReference>
<evidence type="ECO:0000313" key="3">
    <source>
        <dbReference type="Proteomes" id="UP000264800"/>
    </source>
</evidence>
<dbReference type="OMA" id="PEHHIME"/>
<dbReference type="AlphaFoldDB" id="A0A3Q3AB10"/>
<evidence type="ECO:0000313" key="2">
    <source>
        <dbReference type="Ensembl" id="ENSKMAP00000013693.1"/>
    </source>
</evidence>
<sequence length="155" mass="17528">MCLTISFCFTAYWTTFSKNVCLIVIIAAYTVYSEINSGSNVILLCSSQANPPVENYTWFKMHRDNISAVGNKPEHHIMEIRQSDDGEYFCSATNKHGSQNCSVVTLKVNTFLFKLFLIYAASKSLINCIPCRAKKMDSPDDDDDDECMIYSTVCR</sequence>
<protein>
    <recommendedName>
        <fullName evidence="1">Ig-like domain-containing protein</fullName>
    </recommendedName>
</protein>
<dbReference type="InterPro" id="IPR003598">
    <property type="entry name" value="Ig_sub2"/>
</dbReference>
<feature type="domain" description="Ig-like" evidence="1">
    <location>
        <begin position="27"/>
        <end position="109"/>
    </location>
</feature>
<reference evidence="2" key="1">
    <citation type="submission" date="2025-08" db="UniProtKB">
        <authorList>
            <consortium name="Ensembl"/>
        </authorList>
    </citation>
    <scope>IDENTIFICATION</scope>
</reference>
<dbReference type="Pfam" id="PF13895">
    <property type="entry name" value="Ig_2"/>
    <property type="match status" value="1"/>
</dbReference>
<keyword evidence="3" id="KW-1185">Reference proteome</keyword>
<dbReference type="InterPro" id="IPR003599">
    <property type="entry name" value="Ig_sub"/>
</dbReference>
<evidence type="ECO:0000259" key="1">
    <source>
        <dbReference type="PROSITE" id="PS50835"/>
    </source>
</evidence>
<dbReference type="InterPro" id="IPR036179">
    <property type="entry name" value="Ig-like_dom_sf"/>
</dbReference>